<evidence type="ECO:0000259" key="2">
    <source>
        <dbReference type="Pfam" id="PF03107"/>
    </source>
</evidence>
<evidence type="ECO:0000256" key="1">
    <source>
        <dbReference type="ARBA" id="ARBA00022737"/>
    </source>
</evidence>
<dbReference type="Gene3D" id="3.30.60.20">
    <property type="match status" value="1"/>
</dbReference>
<gene>
    <name evidence="3" type="ORF">TAV2_LOCUS14436</name>
</gene>
<dbReference type="PANTHER" id="PTHR32410">
    <property type="entry name" value="CYSTEINE/HISTIDINE-RICH C1 DOMAIN FAMILY PROTEIN"/>
    <property type="match status" value="1"/>
</dbReference>
<keyword evidence="4" id="KW-1185">Reference proteome</keyword>
<dbReference type="Proteomes" id="UP000836841">
    <property type="component" value="Chromosome 4"/>
</dbReference>
<dbReference type="AlphaFoldDB" id="A0AAU9SDU4"/>
<protein>
    <recommendedName>
        <fullName evidence="2">DC1 domain-containing protein</fullName>
    </recommendedName>
</protein>
<feature type="domain" description="DC1" evidence="2">
    <location>
        <begin position="310"/>
        <end position="359"/>
    </location>
</feature>
<feature type="domain" description="DC1" evidence="2">
    <location>
        <begin position="172"/>
        <end position="217"/>
    </location>
</feature>
<feature type="domain" description="DC1" evidence="2">
    <location>
        <begin position="227"/>
        <end position="274"/>
    </location>
</feature>
<reference evidence="3 4" key="1">
    <citation type="submission" date="2022-03" db="EMBL/GenBank/DDBJ databases">
        <authorList>
            <person name="Nunn A."/>
            <person name="Chopra R."/>
            <person name="Nunn A."/>
            <person name="Contreras Garrido A."/>
        </authorList>
    </citation>
    <scope>NUCLEOTIDE SEQUENCE [LARGE SCALE GENOMIC DNA]</scope>
</reference>
<evidence type="ECO:0000313" key="4">
    <source>
        <dbReference type="Proteomes" id="UP000836841"/>
    </source>
</evidence>
<accession>A0AAU9SDU4</accession>
<evidence type="ECO:0000313" key="3">
    <source>
        <dbReference type="EMBL" id="CAH2061133.1"/>
    </source>
</evidence>
<dbReference type="InterPro" id="IPR053192">
    <property type="entry name" value="Vacuole_Formation_Reg"/>
</dbReference>
<sequence length="419" mass="48285">MENPQKHSRIWPSLAKHICRLSDPVKTHELRSMLDVHPLSMCYGCKGTHVEGKRYYYYCDKCDLQFHRGCHIFPLEMKHPLHPSHPLTLISLDPDIEISKIAYNYIDILSDSDNEFDDDDDPEASPSYMHHDKCKCCQKPFEKAYYHCSLCNFSLNFTCTIRPPPLSILHPKSHDHTLTLFSRRIPLPCDACGLSLKSIHDVYACLPCNYMVHRSCITLPRVIRITRHQHRLYFISSFPSGDFSCGVCRLTIDVSCGHYSCDKGCHYAVHSKCATRKDVWDGIDLQEVPEEPEEDIEPFVRIDEETIQHFTHDHYLKLHGKGSLRGKKKFCEACCFPISVSDALYACMQCDFVLHEACACLLRVKHHPLHKHRLILHQSLSPATWPGNNYVVKSLFECNGCRRRDTGFVYRCDEKGSGL</sequence>
<dbReference type="Pfam" id="PF03107">
    <property type="entry name" value="C1_2"/>
    <property type="match status" value="3"/>
</dbReference>
<proteinExistence type="predicted"/>
<keyword evidence="1" id="KW-0677">Repeat</keyword>
<dbReference type="InterPro" id="IPR004146">
    <property type="entry name" value="DC1"/>
</dbReference>
<dbReference type="EMBL" id="OU466860">
    <property type="protein sequence ID" value="CAH2061133.1"/>
    <property type="molecule type" value="Genomic_DNA"/>
</dbReference>
<dbReference type="InterPro" id="IPR046349">
    <property type="entry name" value="C1-like_sf"/>
</dbReference>
<dbReference type="SUPFAM" id="SSF57889">
    <property type="entry name" value="Cysteine-rich domain"/>
    <property type="match status" value="3"/>
</dbReference>
<organism evidence="3 4">
    <name type="scientific">Thlaspi arvense</name>
    <name type="common">Field penny-cress</name>
    <dbReference type="NCBI Taxonomy" id="13288"/>
    <lineage>
        <taxon>Eukaryota</taxon>
        <taxon>Viridiplantae</taxon>
        <taxon>Streptophyta</taxon>
        <taxon>Embryophyta</taxon>
        <taxon>Tracheophyta</taxon>
        <taxon>Spermatophyta</taxon>
        <taxon>Magnoliopsida</taxon>
        <taxon>eudicotyledons</taxon>
        <taxon>Gunneridae</taxon>
        <taxon>Pentapetalae</taxon>
        <taxon>rosids</taxon>
        <taxon>malvids</taxon>
        <taxon>Brassicales</taxon>
        <taxon>Brassicaceae</taxon>
        <taxon>Thlaspideae</taxon>
        <taxon>Thlaspi</taxon>
    </lineage>
</organism>
<name>A0AAU9SDU4_THLAR</name>
<dbReference type="PANTHER" id="PTHR32410:SF210">
    <property type="entry name" value="CYSTEINE_HISTIDINE-RICH C1 DOMAIN FAMILY PROTEIN"/>
    <property type="match status" value="1"/>
</dbReference>